<organism evidence="8 9">
    <name type="scientific">Cyclotella cryptica</name>
    <dbReference type="NCBI Taxonomy" id="29204"/>
    <lineage>
        <taxon>Eukaryota</taxon>
        <taxon>Sar</taxon>
        <taxon>Stramenopiles</taxon>
        <taxon>Ochrophyta</taxon>
        <taxon>Bacillariophyta</taxon>
        <taxon>Coscinodiscophyceae</taxon>
        <taxon>Thalassiosirophycidae</taxon>
        <taxon>Stephanodiscales</taxon>
        <taxon>Stephanodiscaceae</taxon>
        <taxon>Cyclotella</taxon>
    </lineage>
</organism>
<evidence type="ECO:0000313" key="8">
    <source>
        <dbReference type="EMBL" id="KAL3800297.1"/>
    </source>
</evidence>
<evidence type="ECO:0000259" key="7">
    <source>
        <dbReference type="Pfam" id="PF08543"/>
    </source>
</evidence>
<keyword evidence="4" id="KW-0547">Nucleotide-binding</keyword>
<dbReference type="EMBL" id="JABMIG020000033">
    <property type="protein sequence ID" value="KAL3800297.1"/>
    <property type="molecule type" value="Genomic_DNA"/>
</dbReference>
<accession>A0ABD3QJD9</accession>
<evidence type="ECO:0000256" key="4">
    <source>
        <dbReference type="ARBA" id="ARBA00022741"/>
    </source>
</evidence>
<dbReference type="CDD" id="cd01173">
    <property type="entry name" value="pyridoxal_pyridoxamine_kinase"/>
    <property type="match status" value="1"/>
</dbReference>
<dbReference type="NCBIfam" id="TIGR00687">
    <property type="entry name" value="pyridox_kin"/>
    <property type="match status" value="1"/>
</dbReference>
<dbReference type="SUPFAM" id="SSF53613">
    <property type="entry name" value="Ribokinase-like"/>
    <property type="match status" value="1"/>
</dbReference>
<sequence>MAAAKKEERKNRVLSIQSHVVSGYVGNKAAVFPLQLLGFDVDIINSVHFSNHTGYPRGWEGDVLDGSKLLKLVDGLERNGLLSDDIDVFDPGYIGHILTGYIGSESFLRAVVTVVQKLKALNSRCRYVCDPVLGDGNPGTFYVPIELVDIYRQHVLPMADVITPNQFETEQLTGISIQTIKDAQHACGVLHNIGVPLVLITSITFPEDYCGGQNDNLKNPPANSIAMFASLRNCTVGDGNDCADEQYILYTPLISGQYTGTGDICAALFLAWTADMQDDSYYLGDALEKLAGTMHAIVKRTADHAENVPPSSSAAKQVLSREMRLIQSRDDILNPPKMFHSLKVAPLSNS</sequence>
<feature type="domain" description="Pyridoxamine kinase/Phosphomethylpyrimidine kinase" evidence="7">
    <location>
        <begin position="96"/>
        <end position="204"/>
    </location>
</feature>
<keyword evidence="9" id="KW-1185">Reference proteome</keyword>
<dbReference type="Pfam" id="PF08543">
    <property type="entry name" value="Phos_pyr_kin"/>
    <property type="match status" value="1"/>
</dbReference>
<dbReference type="GO" id="GO:0008478">
    <property type="term" value="F:pyridoxal kinase activity"/>
    <property type="evidence" value="ECO:0007669"/>
    <property type="project" value="UniProtKB-EC"/>
</dbReference>
<evidence type="ECO:0000256" key="1">
    <source>
        <dbReference type="ARBA" id="ARBA00008805"/>
    </source>
</evidence>
<name>A0ABD3QJD9_9STRA</name>
<dbReference type="InterPro" id="IPR004625">
    <property type="entry name" value="PyrdxlKinase"/>
</dbReference>
<dbReference type="GO" id="GO:0005524">
    <property type="term" value="F:ATP binding"/>
    <property type="evidence" value="ECO:0007669"/>
    <property type="project" value="UniProtKB-KW"/>
</dbReference>
<protein>
    <recommendedName>
        <fullName evidence="2">pyridoxal kinase</fullName>
        <ecNumber evidence="2">2.7.1.35</ecNumber>
    </recommendedName>
</protein>
<dbReference type="InterPro" id="IPR013749">
    <property type="entry name" value="PM/HMP-P_kinase-1"/>
</dbReference>
<keyword evidence="6" id="KW-0067">ATP-binding</keyword>
<proteinExistence type="inferred from homology"/>
<dbReference type="InterPro" id="IPR029056">
    <property type="entry name" value="Ribokinase-like"/>
</dbReference>
<dbReference type="GO" id="GO:0042816">
    <property type="term" value="P:vitamin B6 metabolic process"/>
    <property type="evidence" value="ECO:0007669"/>
    <property type="project" value="UniProtKB-ARBA"/>
</dbReference>
<dbReference type="PANTHER" id="PTHR10534:SF2">
    <property type="entry name" value="PYRIDOXAL KINASE"/>
    <property type="match status" value="1"/>
</dbReference>
<keyword evidence="5" id="KW-0418">Kinase</keyword>
<evidence type="ECO:0000256" key="6">
    <source>
        <dbReference type="ARBA" id="ARBA00022840"/>
    </source>
</evidence>
<dbReference type="EC" id="2.7.1.35" evidence="2"/>
<evidence type="ECO:0000256" key="2">
    <source>
        <dbReference type="ARBA" id="ARBA00012104"/>
    </source>
</evidence>
<comment type="similarity">
    <text evidence="1">Belongs to the pyridoxine kinase family.</text>
</comment>
<dbReference type="AlphaFoldDB" id="A0ABD3QJD9"/>
<dbReference type="Proteomes" id="UP001516023">
    <property type="component" value="Unassembled WGS sequence"/>
</dbReference>
<evidence type="ECO:0000256" key="5">
    <source>
        <dbReference type="ARBA" id="ARBA00022777"/>
    </source>
</evidence>
<comment type="caution">
    <text evidence="8">The sequence shown here is derived from an EMBL/GenBank/DDBJ whole genome shotgun (WGS) entry which is preliminary data.</text>
</comment>
<evidence type="ECO:0000256" key="3">
    <source>
        <dbReference type="ARBA" id="ARBA00022679"/>
    </source>
</evidence>
<evidence type="ECO:0000313" key="9">
    <source>
        <dbReference type="Proteomes" id="UP001516023"/>
    </source>
</evidence>
<reference evidence="8 9" key="1">
    <citation type="journal article" date="2020" name="G3 (Bethesda)">
        <title>Improved Reference Genome for Cyclotella cryptica CCMP332, a Model for Cell Wall Morphogenesis, Salinity Adaptation, and Lipid Production in Diatoms (Bacillariophyta).</title>
        <authorList>
            <person name="Roberts W.R."/>
            <person name="Downey K.M."/>
            <person name="Ruck E.C."/>
            <person name="Traller J.C."/>
            <person name="Alverson A.J."/>
        </authorList>
    </citation>
    <scope>NUCLEOTIDE SEQUENCE [LARGE SCALE GENOMIC DNA]</scope>
    <source>
        <strain evidence="8 9">CCMP332</strain>
    </source>
</reference>
<gene>
    <name evidence="8" type="ORF">HJC23_003593</name>
</gene>
<keyword evidence="3" id="KW-0808">Transferase</keyword>
<dbReference type="PANTHER" id="PTHR10534">
    <property type="entry name" value="PYRIDOXAL KINASE"/>
    <property type="match status" value="1"/>
</dbReference>
<dbReference type="Gene3D" id="3.40.1190.20">
    <property type="match status" value="1"/>
</dbReference>